<comment type="similarity">
    <text evidence="1">Belongs to the peptidase C40 family.</text>
</comment>
<evidence type="ECO:0000256" key="2">
    <source>
        <dbReference type="ARBA" id="ARBA00022670"/>
    </source>
</evidence>
<evidence type="ECO:0000259" key="6">
    <source>
        <dbReference type="PROSITE" id="PS51935"/>
    </source>
</evidence>
<dbReference type="Gene3D" id="3.90.1720.10">
    <property type="entry name" value="endopeptidase domain like (from Nostoc punctiforme)"/>
    <property type="match status" value="1"/>
</dbReference>
<proteinExistence type="inferred from homology"/>
<organism evidence="7 8">
    <name type="scientific">Rarobacter faecitabidus</name>
    <dbReference type="NCBI Taxonomy" id="13243"/>
    <lineage>
        <taxon>Bacteria</taxon>
        <taxon>Bacillati</taxon>
        <taxon>Actinomycetota</taxon>
        <taxon>Actinomycetes</taxon>
        <taxon>Micrococcales</taxon>
        <taxon>Rarobacteraceae</taxon>
        <taxon>Rarobacter</taxon>
    </lineage>
</organism>
<dbReference type="PANTHER" id="PTHR47053:SF1">
    <property type="entry name" value="MUREIN DD-ENDOPEPTIDASE MEPH-RELATED"/>
    <property type="match status" value="1"/>
</dbReference>
<evidence type="ECO:0000256" key="4">
    <source>
        <dbReference type="ARBA" id="ARBA00022807"/>
    </source>
</evidence>
<keyword evidence="8" id="KW-1185">Reference proteome</keyword>
<keyword evidence="4" id="KW-0788">Thiol protease</keyword>
<dbReference type="Pfam" id="PF00877">
    <property type="entry name" value="NLPC_P60"/>
    <property type="match status" value="1"/>
</dbReference>
<dbReference type="GO" id="GO:0006508">
    <property type="term" value="P:proteolysis"/>
    <property type="evidence" value="ECO:0007669"/>
    <property type="project" value="UniProtKB-KW"/>
</dbReference>
<gene>
    <name evidence="7" type="ORF">FB461_0195</name>
</gene>
<dbReference type="AlphaFoldDB" id="A0A542ZTP3"/>
<name>A0A542ZTP3_RARFA</name>
<feature type="region of interest" description="Disordered" evidence="5">
    <location>
        <begin position="93"/>
        <end position="178"/>
    </location>
</feature>
<dbReference type="Proteomes" id="UP000315389">
    <property type="component" value="Unassembled WGS sequence"/>
</dbReference>
<reference evidence="7 8" key="1">
    <citation type="submission" date="2019-06" db="EMBL/GenBank/DDBJ databases">
        <title>Sequencing the genomes of 1000 actinobacteria strains.</title>
        <authorList>
            <person name="Klenk H.-P."/>
        </authorList>
    </citation>
    <scope>NUCLEOTIDE SEQUENCE [LARGE SCALE GENOMIC DNA]</scope>
    <source>
        <strain evidence="7 8">DSM 4813</strain>
    </source>
</reference>
<dbReference type="SUPFAM" id="SSF54001">
    <property type="entry name" value="Cysteine proteinases"/>
    <property type="match status" value="1"/>
</dbReference>
<evidence type="ECO:0000313" key="7">
    <source>
        <dbReference type="EMBL" id="TQL63725.1"/>
    </source>
</evidence>
<evidence type="ECO:0000313" key="8">
    <source>
        <dbReference type="Proteomes" id="UP000315389"/>
    </source>
</evidence>
<dbReference type="GO" id="GO:0008234">
    <property type="term" value="F:cysteine-type peptidase activity"/>
    <property type="evidence" value="ECO:0007669"/>
    <property type="project" value="UniProtKB-KW"/>
</dbReference>
<accession>A0A542ZTP3</accession>
<dbReference type="RefSeq" id="WP_246045943.1">
    <property type="nucleotide sequence ID" value="NZ_BAAASV010000002.1"/>
</dbReference>
<feature type="compositionally biased region" description="Low complexity" evidence="5">
    <location>
        <begin position="109"/>
        <end position="142"/>
    </location>
</feature>
<dbReference type="EMBL" id="VFOS01000001">
    <property type="protein sequence ID" value="TQL63725.1"/>
    <property type="molecule type" value="Genomic_DNA"/>
</dbReference>
<dbReference type="InterPro" id="IPR051202">
    <property type="entry name" value="Peptidase_C40"/>
</dbReference>
<keyword evidence="2" id="KW-0645">Protease</keyword>
<sequence>MTEAARGRHRATHRTGTSITVAARSAGKKATALGRGSALLVASSSLVVGSVMIPTASAQDLDNEANSITAEEGDNAVVSSVVVSEAVVWSDDSTSLKVKRATKPKVKETATSATTAAEPTEDSTPARSAKSSRSASRNSLVSGDEDKTAKVGDSSDSSGDSAKDSDKKSKSADDAIDGDDLESRGAAVIEVAKRYIGVPYRYGGSTPKGFDCSGFTSYVFAKFGIDLPRTSGAQRYAGKVVSAKDAVPGDIVWSPGHVAIYIGNGKIIDAPRPGKSVAVRSMYQSNPVFIRVL</sequence>
<dbReference type="InterPro" id="IPR038765">
    <property type="entry name" value="Papain-like_cys_pep_sf"/>
</dbReference>
<dbReference type="PANTHER" id="PTHR47053">
    <property type="entry name" value="MUREIN DD-ENDOPEPTIDASE MEPH-RELATED"/>
    <property type="match status" value="1"/>
</dbReference>
<dbReference type="InterPro" id="IPR000064">
    <property type="entry name" value="NLP_P60_dom"/>
</dbReference>
<evidence type="ECO:0000256" key="1">
    <source>
        <dbReference type="ARBA" id="ARBA00007074"/>
    </source>
</evidence>
<evidence type="ECO:0000256" key="5">
    <source>
        <dbReference type="SAM" id="MobiDB-lite"/>
    </source>
</evidence>
<evidence type="ECO:0000256" key="3">
    <source>
        <dbReference type="ARBA" id="ARBA00022801"/>
    </source>
</evidence>
<keyword evidence="3 7" id="KW-0378">Hydrolase</keyword>
<comment type="caution">
    <text evidence="7">The sequence shown here is derived from an EMBL/GenBank/DDBJ whole genome shotgun (WGS) entry which is preliminary data.</text>
</comment>
<protein>
    <submittedName>
        <fullName evidence="7">Cell wall-associated NlpC family hydrolase</fullName>
    </submittedName>
</protein>
<feature type="compositionally biased region" description="Basic and acidic residues" evidence="5">
    <location>
        <begin position="161"/>
        <end position="173"/>
    </location>
</feature>
<feature type="domain" description="NlpC/P60" evidence="6">
    <location>
        <begin position="182"/>
        <end position="293"/>
    </location>
</feature>
<dbReference type="PROSITE" id="PS51935">
    <property type="entry name" value="NLPC_P60"/>
    <property type="match status" value="1"/>
</dbReference>